<dbReference type="Proteomes" id="UP001295423">
    <property type="component" value="Unassembled WGS sequence"/>
</dbReference>
<comment type="caution">
    <text evidence="2">The sequence shown here is derived from an EMBL/GenBank/DDBJ whole genome shotgun (WGS) entry which is preliminary data.</text>
</comment>
<dbReference type="PANTHER" id="PTHR33993:SF14">
    <property type="entry name" value="GB|AAF24581.1"/>
    <property type="match status" value="1"/>
</dbReference>
<protein>
    <recommendedName>
        <fullName evidence="1">VOC domain-containing protein</fullName>
    </recommendedName>
</protein>
<dbReference type="SUPFAM" id="SSF54593">
    <property type="entry name" value="Glyoxalase/Bleomycin resistance protein/Dihydroxybiphenyl dioxygenase"/>
    <property type="match status" value="2"/>
</dbReference>
<dbReference type="PROSITE" id="PS51819">
    <property type="entry name" value="VOC"/>
    <property type="match status" value="1"/>
</dbReference>
<proteinExistence type="predicted"/>
<dbReference type="InterPro" id="IPR052164">
    <property type="entry name" value="Anthracycline_SecMetBiosynth"/>
</dbReference>
<organism evidence="2 3">
    <name type="scientific">Cylindrotheca closterium</name>
    <dbReference type="NCBI Taxonomy" id="2856"/>
    <lineage>
        <taxon>Eukaryota</taxon>
        <taxon>Sar</taxon>
        <taxon>Stramenopiles</taxon>
        <taxon>Ochrophyta</taxon>
        <taxon>Bacillariophyta</taxon>
        <taxon>Bacillariophyceae</taxon>
        <taxon>Bacillariophycidae</taxon>
        <taxon>Bacillariales</taxon>
        <taxon>Bacillariaceae</taxon>
        <taxon>Cylindrotheca</taxon>
    </lineage>
</organism>
<sequence length="238" mass="25489">MGIAMELFYFNLHAPDLEKSKVFYKEVLGWEIGGGSLGGHVNNTNTPCGVGPGSTTNTVYFTTDNLKASMAKVEAECGKILSREFYEGIGPAAFCQDNQGTRFALQEPGTPEMKKHAADVKKGRKHGDLFFFSLPIKDEAKARIFYAVVLGWTFGEKGKGGGLGVENLKGPDGGLGCGREGHHPSLWFRVENIMDAVERVKGAGGSAGDIFDAPEGDMCEVVDDQGVKFGIVQPASGY</sequence>
<evidence type="ECO:0000259" key="1">
    <source>
        <dbReference type="PROSITE" id="PS51819"/>
    </source>
</evidence>
<evidence type="ECO:0000313" key="3">
    <source>
        <dbReference type="Proteomes" id="UP001295423"/>
    </source>
</evidence>
<dbReference type="EMBL" id="CAKOGP040002091">
    <property type="protein sequence ID" value="CAJ1961481.1"/>
    <property type="molecule type" value="Genomic_DNA"/>
</dbReference>
<gene>
    <name evidence="2" type="ORF">CYCCA115_LOCUS19218</name>
</gene>
<dbReference type="InterPro" id="IPR053863">
    <property type="entry name" value="Glyoxy/Ble-like_N"/>
</dbReference>
<evidence type="ECO:0000313" key="2">
    <source>
        <dbReference type="EMBL" id="CAJ1961481.1"/>
    </source>
</evidence>
<keyword evidence="3" id="KW-1185">Reference proteome</keyword>
<reference evidence="2" key="1">
    <citation type="submission" date="2023-08" db="EMBL/GenBank/DDBJ databases">
        <authorList>
            <person name="Audoor S."/>
            <person name="Bilcke G."/>
        </authorList>
    </citation>
    <scope>NUCLEOTIDE SEQUENCE</scope>
</reference>
<accession>A0AAD2G3H5</accession>
<dbReference type="AlphaFoldDB" id="A0AAD2G3H5"/>
<dbReference type="Pfam" id="PF22677">
    <property type="entry name" value="Ble-like_N"/>
    <property type="match status" value="1"/>
</dbReference>
<feature type="domain" description="VOC" evidence="1">
    <location>
        <begin position="6"/>
        <end position="108"/>
    </location>
</feature>
<dbReference type="PANTHER" id="PTHR33993">
    <property type="entry name" value="GLYOXALASE-RELATED"/>
    <property type="match status" value="1"/>
</dbReference>
<dbReference type="Gene3D" id="3.10.180.10">
    <property type="entry name" value="2,3-Dihydroxybiphenyl 1,2-Dioxygenase, domain 1"/>
    <property type="match status" value="2"/>
</dbReference>
<dbReference type="InterPro" id="IPR037523">
    <property type="entry name" value="VOC_core"/>
</dbReference>
<dbReference type="InterPro" id="IPR029068">
    <property type="entry name" value="Glyas_Bleomycin-R_OHBP_Dase"/>
</dbReference>
<name>A0AAD2G3H5_9STRA</name>